<dbReference type="GO" id="GO:0005829">
    <property type="term" value="C:cytosol"/>
    <property type="evidence" value="ECO:0007669"/>
    <property type="project" value="TreeGrafter"/>
</dbReference>
<dbReference type="GO" id="GO:0004252">
    <property type="term" value="F:serine-type endopeptidase activity"/>
    <property type="evidence" value="ECO:0007669"/>
    <property type="project" value="InterPro"/>
</dbReference>
<gene>
    <name evidence="2" type="ORF">IAA98_03855</name>
</gene>
<dbReference type="SUPFAM" id="SSF50993">
    <property type="entry name" value="Peptidase/esterase 'gauge' domain"/>
    <property type="match status" value="1"/>
</dbReference>
<dbReference type="Gene3D" id="2.130.10.120">
    <property type="entry name" value="Prolyl oligopeptidase, N-terminal domain"/>
    <property type="match status" value="1"/>
</dbReference>
<feature type="non-terminal residue" evidence="2">
    <location>
        <position position="315"/>
    </location>
</feature>
<evidence type="ECO:0000259" key="1">
    <source>
        <dbReference type="Pfam" id="PF02897"/>
    </source>
</evidence>
<reference evidence="2" key="2">
    <citation type="journal article" date="2021" name="PeerJ">
        <title>Extensive microbial diversity within the chicken gut microbiome revealed by metagenomics and culture.</title>
        <authorList>
            <person name="Gilroy R."/>
            <person name="Ravi A."/>
            <person name="Getino M."/>
            <person name="Pursley I."/>
            <person name="Horton D.L."/>
            <person name="Alikhan N.F."/>
            <person name="Baker D."/>
            <person name="Gharbi K."/>
            <person name="Hall N."/>
            <person name="Watson M."/>
            <person name="Adriaenssens E.M."/>
            <person name="Foster-Nyarko E."/>
            <person name="Jarju S."/>
            <person name="Secka A."/>
            <person name="Antonio M."/>
            <person name="Oren A."/>
            <person name="Chaudhuri R.R."/>
            <person name="La Ragione R."/>
            <person name="Hildebrand F."/>
            <person name="Pallen M.J."/>
        </authorList>
    </citation>
    <scope>NUCLEOTIDE SEQUENCE</scope>
    <source>
        <strain evidence="2">ChiGjej1B1-24693</strain>
    </source>
</reference>
<organism evidence="2 3">
    <name type="scientific">Candidatus Avipropionibacterium avicola</name>
    <dbReference type="NCBI Taxonomy" id="2840701"/>
    <lineage>
        <taxon>Bacteria</taxon>
        <taxon>Bacillati</taxon>
        <taxon>Actinomycetota</taxon>
        <taxon>Actinomycetes</taxon>
        <taxon>Propionibacteriales</taxon>
        <taxon>Propionibacteriaceae</taxon>
        <taxon>Propionibacteriaceae incertae sedis</taxon>
        <taxon>Candidatus Avipropionibacterium</taxon>
    </lineage>
</organism>
<reference evidence="2" key="1">
    <citation type="submission" date="2020-10" db="EMBL/GenBank/DDBJ databases">
        <authorList>
            <person name="Gilroy R."/>
        </authorList>
    </citation>
    <scope>NUCLEOTIDE SEQUENCE</scope>
    <source>
        <strain evidence="2">ChiGjej1B1-24693</strain>
    </source>
</reference>
<dbReference type="EMBL" id="DVLP01000111">
    <property type="protein sequence ID" value="HIT74699.1"/>
    <property type="molecule type" value="Genomic_DNA"/>
</dbReference>
<dbReference type="PANTHER" id="PTHR42881:SF2">
    <property type="entry name" value="PROLYL ENDOPEPTIDASE"/>
    <property type="match status" value="1"/>
</dbReference>
<accession>A0A9D1GWK0</accession>
<dbReference type="GO" id="GO:0070012">
    <property type="term" value="F:oligopeptidase activity"/>
    <property type="evidence" value="ECO:0007669"/>
    <property type="project" value="TreeGrafter"/>
</dbReference>
<dbReference type="AlphaFoldDB" id="A0A9D1GWK0"/>
<evidence type="ECO:0000313" key="3">
    <source>
        <dbReference type="Proteomes" id="UP000886842"/>
    </source>
</evidence>
<dbReference type="Pfam" id="PF02897">
    <property type="entry name" value="Peptidase_S9_N"/>
    <property type="match status" value="1"/>
</dbReference>
<evidence type="ECO:0000313" key="2">
    <source>
        <dbReference type="EMBL" id="HIT74699.1"/>
    </source>
</evidence>
<sequence length="315" mass="35266">MSTQPTTHRQDLVEDLHGHRIADPYRWLEDPDSEQTRAWVDAQNVWTEEHLAGLPERAWFTETLDQVLGQPRAGLPFHRYGRWFVTRNDGRQDQDQWFVADSLEELQAGGRLIIDPNRFDGASSVSSVTVSRDGKLLAYGRSDGGSDWVHFVILDLDTGEPLADEADVVGKFHAAVWLPDHTSFLYQGYPQSDRADGTDTTALGAAQLRRHRLGTPVSQDEVVLELPDEPEVAFGSRVSHDEQWVVVTLHHGTEDRNRLWLLPLSPRRSSGGVGESGSGDVGEPVRLIDETIARFDFVRMLDREVVLSTNLGAGR</sequence>
<feature type="domain" description="Peptidase S9A N-terminal" evidence="1">
    <location>
        <begin position="6"/>
        <end position="310"/>
    </location>
</feature>
<dbReference type="PANTHER" id="PTHR42881">
    <property type="entry name" value="PROLYL ENDOPEPTIDASE"/>
    <property type="match status" value="1"/>
</dbReference>
<dbReference type="InterPro" id="IPR023302">
    <property type="entry name" value="Pept_S9A_N"/>
</dbReference>
<proteinExistence type="predicted"/>
<dbReference type="InterPro" id="IPR051167">
    <property type="entry name" value="Prolyl_oligopep/macrocyclase"/>
</dbReference>
<protein>
    <submittedName>
        <fullName evidence="2">S9 family peptidase</fullName>
    </submittedName>
</protein>
<name>A0A9D1GWK0_9ACTN</name>
<dbReference type="Proteomes" id="UP000886842">
    <property type="component" value="Unassembled WGS sequence"/>
</dbReference>
<comment type="caution">
    <text evidence="2">The sequence shown here is derived from an EMBL/GenBank/DDBJ whole genome shotgun (WGS) entry which is preliminary data.</text>
</comment>